<keyword evidence="5 6" id="KW-0472">Membrane</keyword>
<evidence type="ECO:0000256" key="5">
    <source>
        <dbReference type="ARBA" id="ARBA00023136"/>
    </source>
</evidence>
<accession>A0A8H2ZYW4</accession>
<feature type="transmembrane region" description="Helical" evidence="6">
    <location>
        <begin position="97"/>
        <end position="117"/>
    </location>
</feature>
<evidence type="ECO:0000256" key="2">
    <source>
        <dbReference type="ARBA" id="ARBA00007262"/>
    </source>
</evidence>
<dbReference type="Pfam" id="PF06140">
    <property type="entry name" value="Ifi-6-16"/>
    <property type="match status" value="1"/>
</dbReference>
<dbReference type="EMBL" id="CAJMWT010000001">
    <property type="protein sequence ID" value="CAE6335773.1"/>
    <property type="molecule type" value="Genomic_DNA"/>
</dbReference>
<dbReference type="PANTHER" id="PTHR16932:SF18">
    <property type="entry name" value="INTERFERON, ALPHA-INDUCIBLE PROTEIN 27-LIKE 2"/>
    <property type="match status" value="1"/>
</dbReference>
<evidence type="ECO:0000256" key="3">
    <source>
        <dbReference type="ARBA" id="ARBA00022692"/>
    </source>
</evidence>
<organism evidence="7 8">
    <name type="scientific">Rhizoctonia solani</name>
    <dbReference type="NCBI Taxonomy" id="456999"/>
    <lineage>
        <taxon>Eukaryota</taxon>
        <taxon>Fungi</taxon>
        <taxon>Dikarya</taxon>
        <taxon>Basidiomycota</taxon>
        <taxon>Agaricomycotina</taxon>
        <taxon>Agaricomycetes</taxon>
        <taxon>Cantharellales</taxon>
        <taxon>Ceratobasidiaceae</taxon>
        <taxon>Rhizoctonia</taxon>
    </lineage>
</organism>
<reference evidence="7" key="1">
    <citation type="submission" date="2021-01" db="EMBL/GenBank/DDBJ databases">
        <authorList>
            <person name="Kaushik A."/>
        </authorList>
    </citation>
    <scope>NUCLEOTIDE SEQUENCE</scope>
    <source>
        <strain evidence="7">AG2-2IIIB</strain>
    </source>
</reference>
<dbReference type="GO" id="GO:0016020">
    <property type="term" value="C:membrane"/>
    <property type="evidence" value="ECO:0007669"/>
    <property type="project" value="UniProtKB-SubCell"/>
</dbReference>
<sequence>MGNVATAMNSVGRTIQRSWTSLCRWASQPHIRRRLIIAAIVGVGVAILVPVTIATVGFGPAGVAAGSAAAAWHSAAYGGVVAAGSAFATLQSLGMTAGAINLGLGLGGLAALGVWVVDST</sequence>
<comment type="caution">
    <text evidence="7">The sequence shown here is derived from an EMBL/GenBank/DDBJ whole genome shotgun (WGS) entry which is preliminary data.</text>
</comment>
<feature type="transmembrane region" description="Helical" evidence="6">
    <location>
        <begin position="70"/>
        <end position="90"/>
    </location>
</feature>
<evidence type="ECO:0000256" key="4">
    <source>
        <dbReference type="ARBA" id="ARBA00022989"/>
    </source>
</evidence>
<keyword evidence="3 6" id="KW-0812">Transmembrane</keyword>
<comment type="subcellular location">
    <subcellularLocation>
        <location evidence="1">Membrane</location>
        <topology evidence="1">Multi-pass membrane protein</topology>
    </subcellularLocation>
</comment>
<protein>
    <submittedName>
        <fullName evidence="7">Uncharacterized protein</fullName>
    </submittedName>
</protein>
<name>A0A8H2ZYW4_9AGAM</name>
<dbReference type="PANTHER" id="PTHR16932">
    <property type="entry name" value="INTERFERON ALPHA-INDUCIBLE PROTEIN 27"/>
    <property type="match status" value="1"/>
</dbReference>
<dbReference type="InterPro" id="IPR009311">
    <property type="entry name" value="IFI6/IFI27-like"/>
</dbReference>
<dbReference type="AlphaFoldDB" id="A0A8H2ZYW4"/>
<evidence type="ECO:0000256" key="1">
    <source>
        <dbReference type="ARBA" id="ARBA00004141"/>
    </source>
</evidence>
<dbReference type="Gene3D" id="6.10.110.10">
    <property type="match status" value="1"/>
</dbReference>
<comment type="similarity">
    <text evidence="2">Belongs to the IFI6/IFI27 family.</text>
</comment>
<dbReference type="Proteomes" id="UP000663843">
    <property type="component" value="Unassembled WGS sequence"/>
</dbReference>
<keyword evidence="4 6" id="KW-1133">Transmembrane helix</keyword>
<dbReference type="InterPro" id="IPR038213">
    <property type="entry name" value="IFI6/IFI27-like_sf"/>
</dbReference>
<proteinExistence type="inferred from homology"/>
<evidence type="ECO:0000313" key="8">
    <source>
        <dbReference type="Proteomes" id="UP000663843"/>
    </source>
</evidence>
<dbReference type="OrthoDB" id="198619at2759"/>
<gene>
    <name evidence="7" type="ORF">RDB_LOCUS13</name>
</gene>
<feature type="transmembrane region" description="Helical" evidence="6">
    <location>
        <begin position="35"/>
        <end position="58"/>
    </location>
</feature>
<evidence type="ECO:0000313" key="7">
    <source>
        <dbReference type="EMBL" id="CAE6335773.1"/>
    </source>
</evidence>
<evidence type="ECO:0000256" key="6">
    <source>
        <dbReference type="SAM" id="Phobius"/>
    </source>
</evidence>